<dbReference type="Pfam" id="PF18614">
    <property type="entry name" value="RNase_II_C_S1"/>
    <property type="match status" value="1"/>
</dbReference>
<evidence type="ECO:0000313" key="4">
    <source>
        <dbReference type="Proteomes" id="UP000198251"/>
    </source>
</evidence>
<dbReference type="InterPro" id="IPR040596">
    <property type="entry name" value="RNase_II_C_S1"/>
</dbReference>
<dbReference type="PANTHER" id="PTHR23355">
    <property type="entry name" value="RIBONUCLEASE"/>
    <property type="match status" value="1"/>
</dbReference>
<dbReference type="InterPro" id="IPR050180">
    <property type="entry name" value="RNR_Ribonuclease"/>
</dbReference>
<gene>
    <name evidence="3" type="ORF">GA0070610_1234</name>
</gene>
<dbReference type="GeneID" id="95801096"/>
<dbReference type="SUPFAM" id="SSF50249">
    <property type="entry name" value="Nucleic acid-binding proteins"/>
    <property type="match status" value="1"/>
</dbReference>
<name>A0A1C5G7I2_MICEH</name>
<accession>A0A1C5G7I2</accession>
<feature type="region of interest" description="Disordered" evidence="1">
    <location>
        <begin position="420"/>
        <end position="440"/>
    </location>
</feature>
<protein>
    <submittedName>
        <fullName evidence="3">Exoribonuclease R</fullName>
    </submittedName>
</protein>
<dbReference type="RefSeq" id="WP_088999101.1">
    <property type="nucleotide sequence ID" value="NZ_JBFAAC010000001.1"/>
</dbReference>
<dbReference type="InterPro" id="IPR012340">
    <property type="entry name" value="NA-bd_OB-fold"/>
</dbReference>
<dbReference type="InterPro" id="IPR001900">
    <property type="entry name" value="RNase_II/R"/>
</dbReference>
<evidence type="ECO:0000313" key="3">
    <source>
        <dbReference type="EMBL" id="SCG15006.1"/>
    </source>
</evidence>
<evidence type="ECO:0000256" key="1">
    <source>
        <dbReference type="SAM" id="MobiDB-lite"/>
    </source>
</evidence>
<evidence type="ECO:0000259" key="2">
    <source>
        <dbReference type="SMART" id="SM00955"/>
    </source>
</evidence>
<feature type="domain" description="RNB" evidence="2">
    <location>
        <begin position="45"/>
        <end position="363"/>
    </location>
</feature>
<dbReference type="SMART" id="SM00955">
    <property type="entry name" value="RNB"/>
    <property type="match status" value="1"/>
</dbReference>
<dbReference type="GO" id="GO:0004540">
    <property type="term" value="F:RNA nuclease activity"/>
    <property type="evidence" value="ECO:0007669"/>
    <property type="project" value="InterPro"/>
</dbReference>
<dbReference type="Pfam" id="PF00773">
    <property type="entry name" value="RNB"/>
    <property type="match status" value="1"/>
</dbReference>
<keyword evidence="4" id="KW-1185">Reference proteome</keyword>
<dbReference type="AlphaFoldDB" id="A0A1C5G7I2"/>
<dbReference type="Proteomes" id="UP000198251">
    <property type="component" value="Chromosome I"/>
</dbReference>
<reference evidence="3 4" key="1">
    <citation type="submission" date="2016-06" db="EMBL/GenBank/DDBJ databases">
        <authorList>
            <person name="Kjaerup R.B."/>
            <person name="Dalgaard T.S."/>
            <person name="Juul-Madsen H.R."/>
        </authorList>
    </citation>
    <scope>NUCLEOTIDE SEQUENCE [LARGE SCALE GENOMIC DNA]</scope>
    <source>
        <strain evidence="3 4">DSM 43913</strain>
    </source>
</reference>
<dbReference type="GO" id="GO:0006402">
    <property type="term" value="P:mRNA catabolic process"/>
    <property type="evidence" value="ECO:0007669"/>
    <property type="project" value="TreeGrafter"/>
</dbReference>
<dbReference type="PANTHER" id="PTHR23355:SF9">
    <property type="entry name" value="DIS3-LIKE EXONUCLEASE 2"/>
    <property type="match status" value="1"/>
</dbReference>
<dbReference type="GO" id="GO:0005829">
    <property type="term" value="C:cytosol"/>
    <property type="evidence" value="ECO:0007669"/>
    <property type="project" value="TreeGrafter"/>
</dbReference>
<organism evidence="3 4">
    <name type="scientific">Micromonospora echinofusca</name>
    <dbReference type="NCBI Taxonomy" id="47858"/>
    <lineage>
        <taxon>Bacteria</taxon>
        <taxon>Bacillati</taxon>
        <taxon>Actinomycetota</taxon>
        <taxon>Actinomycetes</taxon>
        <taxon>Micromonosporales</taxon>
        <taxon>Micromonosporaceae</taxon>
        <taxon>Micromonospora</taxon>
    </lineage>
</organism>
<proteinExistence type="predicted"/>
<sequence>MVIRRVLAPRIDFGALRRELGLPEGFPAAAQREADAAAATPPRPAADRTEVPFVTVDPESSRDLDQAMHLARRPGGGFRVTYAIADVAAHVRPGGTLEEETWRRGQTVYLPDGTVPLHPETLSEGAASLLPDVDRAAVVWTIDLDGDGATVGVTLERALVRSRAKLDYVGVQAAADAGRLPDPIALLPEIGALLAARALRRGAINLPLPEQDVEADGDGWRLVLRGPVPMEEHNAQISLLTGMAAADIMLAGGIGLLRTMPAPKPEAVARLRAAAAPLGVHWPDGAGPGEVIAGLDPSQPRAAAFVDQAAELMRGAAYTAFDGAPPEQREHGGVAAAYAHVTAPLRRLADRYATEVCLALHEGRAVPDWARAALPRLPEVMATTDRVASAATRGAIELAEAVLLEHRVGETFDAAVLDVDAPPDGKARPGRRPGGTVALDDPPVRARCLGDLPLGERVRVRLVTADPATRAVAFELA</sequence>
<dbReference type="EMBL" id="LT607733">
    <property type="protein sequence ID" value="SCG15006.1"/>
    <property type="molecule type" value="Genomic_DNA"/>
</dbReference>
<dbReference type="GO" id="GO:0003723">
    <property type="term" value="F:RNA binding"/>
    <property type="evidence" value="ECO:0007669"/>
    <property type="project" value="InterPro"/>
</dbReference>